<accession>A1ZPF5</accession>
<keyword evidence="5" id="KW-0175">Coiled coil</keyword>
<dbReference type="Pfam" id="PF02518">
    <property type="entry name" value="HATPase_c"/>
    <property type="match status" value="1"/>
</dbReference>
<dbReference type="AlphaFoldDB" id="A1ZPF5"/>
<dbReference type="Pfam" id="PF00072">
    <property type="entry name" value="Response_reg"/>
    <property type="match status" value="1"/>
</dbReference>
<dbReference type="Proteomes" id="UP000004095">
    <property type="component" value="Unassembled WGS sequence"/>
</dbReference>
<evidence type="ECO:0000256" key="3">
    <source>
        <dbReference type="ARBA" id="ARBA00022553"/>
    </source>
</evidence>
<dbReference type="InterPro" id="IPR003594">
    <property type="entry name" value="HATPase_dom"/>
</dbReference>
<dbReference type="InterPro" id="IPR011006">
    <property type="entry name" value="CheY-like_superfamily"/>
</dbReference>
<dbReference type="PANTHER" id="PTHR43547:SF2">
    <property type="entry name" value="HYBRID SIGNAL TRANSDUCTION HISTIDINE KINASE C"/>
    <property type="match status" value="1"/>
</dbReference>
<dbReference type="GO" id="GO:0000155">
    <property type="term" value="F:phosphorelay sensor kinase activity"/>
    <property type="evidence" value="ECO:0007669"/>
    <property type="project" value="InterPro"/>
</dbReference>
<dbReference type="EMBL" id="AAWS01000021">
    <property type="protein sequence ID" value="EAY27694.1"/>
    <property type="molecule type" value="Genomic_DNA"/>
</dbReference>
<dbReference type="eggNOG" id="COG4191">
    <property type="taxonomic scope" value="Bacteria"/>
</dbReference>
<dbReference type="OrthoDB" id="9766459at2"/>
<feature type="domain" description="Histidine kinase" evidence="6">
    <location>
        <begin position="168"/>
        <end position="379"/>
    </location>
</feature>
<dbReference type="InterPro" id="IPR001789">
    <property type="entry name" value="Sig_transdc_resp-reg_receiver"/>
</dbReference>
<dbReference type="InterPro" id="IPR005467">
    <property type="entry name" value="His_kinase_dom"/>
</dbReference>
<dbReference type="PRINTS" id="PR00344">
    <property type="entry name" value="BCTRLSENSOR"/>
</dbReference>
<dbReference type="CDD" id="cd00082">
    <property type="entry name" value="HisKA"/>
    <property type="match status" value="1"/>
</dbReference>
<comment type="caution">
    <text evidence="8">The sequence shown here is derived from an EMBL/GenBank/DDBJ whole genome shotgun (WGS) entry which is preliminary data.</text>
</comment>
<feature type="domain" description="Response regulatory" evidence="7">
    <location>
        <begin position="12"/>
        <end position="128"/>
    </location>
</feature>
<evidence type="ECO:0000259" key="7">
    <source>
        <dbReference type="PROSITE" id="PS50110"/>
    </source>
</evidence>
<dbReference type="EC" id="2.7.13.3" evidence="2"/>
<dbReference type="SUPFAM" id="SSF47384">
    <property type="entry name" value="Homodimeric domain of signal transducing histidine kinase"/>
    <property type="match status" value="1"/>
</dbReference>
<dbReference type="InterPro" id="IPR036890">
    <property type="entry name" value="HATPase_C_sf"/>
</dbReference>
<evidence type="ECO:0000313" key="9">
    <source>
        <dbReference type="Proteomes" id="UP000004095"/>
    </source>
</evidence>
<sequence length="382" mass="43431">MNNSGKSTMKGKILIVDDTPANIGVILSYLRDQGYKMLVAEDGESAIEQVGFMKPDLILMDIMMPGLNGFETCTSLKANKETADIPIIFMSALNETVDKVKGFQLGAVDYITKPFQQEEVLARIKTHLKMESLQKELKLTNATLEDRIRERTLKLQEVNEELDRFLYRSSHDLRRPLTTLLGLVEIANITLADNEARELFAQVRLTAVQMDHLLKKLQMVSEINQSSAEVTKPMNIERIMAKIKKRFSGLLQKKSINFKFTHSLPEEVNYHPFFLEVILFNVIENSVVFAQAQAPWIEVSITLEKNSLKIVVKDNGLGIDEKYLATVLNMYFRANEQSQGNGLGLYVAKKAIDKMKGKIYIDSKLDKFTEVTIMLPYKKDIK</sequence>
<protein>
    <recommendedName>
        <fullName evidence="2">histidine kinase</fullName>
        <ecNumber evidence="2">2.7.13.3</ecNumber>
    </recommendedName>
</protein>
<dbReference type="Gene3D" id="3.30.565.10">
    <property type="entry name" value="Histidine kinase-like ATPase, C-terminal domain"/>
    <property type="match status" value="1"/>
</dbReference>
<comment type="catalytic activity">
    <reaction evidence="1">
        <text>ATP + protein L-histidine = ADP + protein N-phospho-L-histidine.</text>
        <dbReference type="EC" id="2.7.13.3"/>
    </reaction>
</comment>
<dbReference type="SUPFAM" id="SSF52172">
    <property type="entry name" value="CheY-like"/>
    <property type="match status" value="1"/>
</dbReference>
<dbReference type="PROSITE" id="PS50110">
    <property type="entry name" value="RESPONSE_REGULATORY"/>
    <property type="match status" value="1"/>
</dbReference>
<gene>
    <name evidence="8" type="ORF">M23134_03762</name>
</gene>
<feature type="modified residue" description="4-aspartylphosphate" evidence="4">
    <location>
        <position position="61"/>
    </location>
</feature>
<dbReference type="SMART" id="SM00387">
    <property type="entry name" value="HATPase_c"/>
    <property type="match status" value="1"/>
</dbReference>
<dbReference type="Pfam" id="PF00512">
    <property type="entry name" value="HisKA"/>
    <property type="match status" value="1"/>
</dbReference>
<feature type="coiled-coil region" evidence="5">
    <location>
        <begin position="130"/>
        <end position="161"/>
    </location>
</feature>
<evidence type="ECO:0000256" key="1">
    <source>
        <dbReference type="ARBA" id="ARBA00000085"/>
    </source>
</evidence>
<evidence type="ECO:0000313" key="8">
    <source>
        <dbReference type="EMBL" id="EAY27694.1"/>
    </source>
</evidence>
<keyword evidence="8" id="KW-0418">Kinase</keyword>
<dbReference type="Gene3D" id="1.10.287.130">
    <property type="match status" value="1"/>
</dbReference>
<dbReference type="InterPro" id="IPR036097">
    <property type="entry name" value="HisK_dim/P_sf"/>
</dbReference>
<evidence type="ECO:0000256" key="2">
    <source>
        <dbReference type="ARBA" id="ARBA00012438"/>
    </source>
</evidence>
<proteinExistence type="predicted"/>
<dbReference type="InterPro" id="IPR004358">
    <property type="entry name" value="Sig_transdc_His_kin-like_C"/>
</dbReference>
<dbReference type="Gene3D" id="3.40.50.2300">
    <property type="match status" value="1"/>
</dbReference>
<dbReference type="SUPFAM" id="SSF55874">
    <property type="entry name" value="ATPase domain of HSP90 chaperone/DNA topoisomerase II/histidine kinase"/>
    <property type="match status" value="1"/>
</dbReference>
<reference evidence="8 9" key="1">
    <citation type="submission" date="2007-01" db="EMBL/GenBank/DDBJ databases">
        <authorList>
            <person name="Haygood M."/>
            <person name="Podell S."/>
            <person name="Anderson C."/>
            <person name="Hopkinson B."/>
            <person name="Roe K."/>
            <person name="Barbeau K."/>
            <person name="Gaasterland T."/>
            <person name="Ferriera S."/>
            <person name="Johnson J."/>
            <person name="Kravitz S."/>
            <person name="Beeson K."/>
            <person name="Sutton G."/>
            <person name="Rogers Y.-H."/>
            <person name="Friedman R."/>
            <person name="Frazier M."/>
            <person name="Venter J.C."/>
        </authorList>
    </citation>
    <scope>NUCLEOTIDE SEQUENCE [LARGE SCALE GENOMIC DNA]</scope>
    <source>
        <strain evidence="8 9">ATCC 23134</strain>
    </source>
</reference>
<dbReference type="PROSITE" id="PS50109">
    <property type="entry name" value="HIS_KIN"/>
    <property type="match status" value="1"/>
</dbReference>
<evidence type="ECO:0000256" key="5">
    <source>
        <dbReference type="SAM" id="Coils"/>
    </source>
</evidence>
<dbReference type="SMART" id="SM00388">
    <property type="entry name" value="HisKA"/>
    <property type="match status" value="1"/>
</dbReference>
<evidence type="ECO:0000256" key="4">
    <source>
        <dbReference type="PROSITE-ProRule" id="PRU00169"/>
    </source>
</evidence>
<evidence type="ECO:0000259" key="6">
    <source>
        <dbReference type="PROSITE" id="PS50109"/>
    </source>
</evidence>
<dbReference type="InterPro" id="IPR003661">
    <property type="entry name" value="HisK_dim/P_dom"/>
</dbReference>
<dbReference type="CDD" id="cd19920">
    <property type="entry name" value="REC_PA4781-like"/>
    <property type="match status" value="1"/>
</dbReference>
<keyword evidence="8" id="KW-0808">Transferase</keyword>
<dbReference type="SMART" id="SM00448">
    <property type="entry name" value="REC"/>
    <property type="match status" value="1"/>
</dbReference>
<organism evidence="8 9">
    <name type="scientific">Microscilla marina ATCC 23134</name>
    <dbReference type="NCBI Taxonomy" id="313606"/>
    <lineage>
        <taxon>Bacteria</taxon>
        <taxon>Pseudomonadati</taxon>
        <taxon>Bacteroidota</taxon>
        <taxon>Cytophagia</taxon>
        <taxon>Cytophagales</taxon>
        <taxon>Microscillaceae</taxon>
        <taxon>Microscilla</taxon>
    </lineage>
</organism>
<dbReference type="PANTHER" id="PTHR43547">
    <property type="entry name" value="TWO-COMPONENT HISTIDINE KINASE"/>
    <property type="match status" value="1"/>
</dbReference>
<keyword evidence="3 4" id="KW-0597">Phosphoprotein</keyword>
<name>A1ZPF5_MICM2</name>
<keyword evidence="9" id="KW-1185">Reference proteome</keyword>